<dbReference type="SUPFAM" id="SSF52540">
    <property type="entry name" value="P-loop containing nucleoside triphosphate hydrolases"/>
    <property type="match status" value="1"/>
</dbReference>
<dbReference type="InterPro" id="IPR014153">
    <property type="entry name" value="Ds_break_AddB"/>
</dbReference>
<dbReference type="NCBIfam" id="TIGR02786">
    <property type="entry name" value="addB_alphas"/>
    <property type="match status" value="1"/>
</dbReference>
<evidence type="ECO:0000313" key="2">
    <source>
        <dbReference type="EMBL" id="MFC2970004.1"/>
    </source>
</evidence>
<organism evidence="2 3">
    <name type="scientific">Acidimangrovimonas pyrenivorans</name>
    <dbReference type="NCBI Taxonomy" id="2030798"/>
    <lineage>
        <taxon>Bacteria</taxon>
        <taxon>Pseudomonadati</taxon>
        <taxon>Pseudomonadota</taxon>
        <taxon>Alphaproteobacteria</taxon>
        <taxon>Rhodobacterales</taxon>
        <taxon>Paracoccaceae</taxon>
        <taxon>Acidimangrovimonas</taxon>
    </lineage>
</organism>
<dbReference type="RefSeq" id="WP_377834761.1">
    <property type="nucleotide sequence ID" value="NZ_JBHRSK010000016.1"/>
</dbReference>
<evidence type="ECO:0000259" key="1">
    <source>
        <dbReference type="Pfam" id="PF12705"/>
    </source>
</evidence>
<accession>A0ABV7AKQ4</accession>
<reference evidence="3" key="1">
    <citation type="journal article" date="2019" name="Int. J. Syst. Evol. Microbiol.">
        <title>The Global Catalogue of Microorganisms (GCM) 10K type strain sequencing project: providing services to taxonomists for standard genome sequencing and annotation.</title>
        <authorList>
            <consortium name="The Broad Institute Genomics Platform"/>
            <consortium name="The Broad Institute Genome Sequencing Center for Infectious Disease"/>
            <person name="Wu L."/>
            <person name="Ma J."/>
        </authorList>
    </citation>
    <scope>NUCLEOTIDE SEQUENCE [LARGE SCALE GENOMIC DNA]</scope>
    <source>
        <strain evidence="3">KCTC 62192</strain>
    </source>
</reference>
<dbReference type="Gene3D" id="3.90.320.10">
    <property type="match status" value="1"/>
</dbReference>
<proteinExistence type="predicted"/>
<dbReference type="InterPro" id="IPR027417">
    <property type="entry name" value="P-loop_NTPase"/>
</dbReference>
<dbReference type="EMBL" id="JBHRSK010000016">
    <property type="protein sequence ID" value="MFC2970004.1"/>
    <property type="molecule type" value="Genomic_DNA"/>
</dbReference>
<gene>
    <name evidence="2" type="primary">addB</name>
    <name evidence="2" type="ORF">ACFOES_18050</name>
</gene>
<dbReference type="InterPro" id="IPR011604">
    <property type="entry name" value="PDDEXK-like_dom_sf"/>
</dbReference>
<feature type="domain" description="PD-(D/E)XK endonuclease-like" evidence="1">
    <location>
        <begin position="712"/>
        <end position="916"/>
    </location>
</feature>
<dbReference type="Proteomes" id="UP001595443">
    <property type="component" value="Unassembled WGS sequence"/>
</dbReference>
<comment type="caution">
    <text evidence="2">The sequence shown here is derived from an EMBL/GenBank/DDBJ whole genome shotgun (WGS) entry which is preliminary data.</text>
</comment>
<evidence type="ECO:0000313" key="3">
    <source>
        <dbReference type="Proteomes" id="UP001595443"/>
    </source>
</evidence>
<keyword evidence="3" id="KW-1185">Reference proteome</keyword>
<name>A0ABV7AKQ4_9RHOB</name>
<sequence length="978" mass="107986">MFDPSETPRLFALPPGADFPRAFVAGLRTRMAGQPPEALARVVLYVNTRRMQRRIREIFAEQGAALLPRIRLVTDLAQDMSLPGLPAPVPPLRRRLELTQLVAELLRREPGLAPRSAIYDLADSLAGVMDEMQGEGVGPEALAGIDIAEHSQHWERSLKFLSIVAQYFEADAPPDAEALRRRTAEAMVARWQETPPDHPVIVAGSTGSRGTTALFMRAVAGLPQGALILPGFDFDMPQRVWDGLHDMMTAEDHPQYRYRRLMEQLGVSAGTVTHWSDDRAPSAARNGLVSLSLRPAPVTDQWMTEGRELTGLDAATGAMTLIEAPSPRAEALAIALRLRKAAEQGTRACLISPDRLLTRQVTAALDRWGILPDDSAGRPLALSPPGRFLRHVAGLFGRQITAEDLLILLKHPLCNTGGTSRGNHLLWTRELELRLRRDGPAFPTGADLLRWAETRKEEGVEDWARWLGDLLDGLDAVGTRPLADHVPHHRQLTEALAGGPGATDPGELWRKEAGAAALAAMEELGREAGHGGALTPGDYTDLFTAILERREVRETVQPHPFISILGPREAREQGAELVILGGMNDGIWPALPAPDPWLSRQMRKEAGLLLPERQIGLSAHDYQIAMAAPEVVITRAQRDAEAETVPSRWLNRLTNLLGGLPGQGGVAALAAMRERGRYWLDQAVALEDPGAPTEPAHRPAPRPPVAMRPKELAVTGIRTLIRDPYAIYARYILKLKPLDPLRQAPDARLRGSILHLIFERYVQQRDPAETLAEAHARLMAITDAVLAEHTPWPAARRMWRARLERAADWFLSREAAREGTPVLTEKKGSVTLENAPFTLTAKPDRIDLLADDRLHILDYKTGSPPTKKQQEQFDKQLLLEAAMAEKGGFTDLGPHDVARITYIGLGTNPKEEVTEITPEVTAKVWEGLERLIAAYQQPGRGYPSRRAVFEDRFPGDYDHLARYGEWEMSDTPRPEDVG</sequence>
<dbReference type="InterPro" id="IPR038726">
    <property type="entry name" value="PDDEXK_AddAB-type"/>
</dbReference>
<dbReference type="Pfam" id="PF12705">
    <property type="entry name" value="PDDEXK_1"/>
    <property type="match status" value="1"/>
</dbReference>
<protein>
    <submittedName>
        <fullName evidence="2">Double-strand break repair protein AddB</fullName>
    </submittedName>
</protein>